<reference evidence="1 2" key="1">
    <citation type="submission" date="2018-11" db="EMBL/GenBank/DDBJ databases">
        <authorList>
            <person name="Jang G.I."/>
            <person name="Hwang C.Y."/>
        </authorList>
    </citation>
    <scope>NUCLEOTIDE SEQUENCE [LARGE SCALE GENOMIC DNA]</scope>
    <source>
        <strain evidence="1 2">SSM26</strain>
    </source>
</reference>
<dbReference type="Proteomes" id="UP000275199">
    <property type="component" value="Unassembled WGS sequence"/>
</dbReference>
<keyword evidence="2" id="KW-1185">Reference proteome</keyword>
<comment type="caution">
    <text evidence="1">The sequence shown here is derived from an EMBL/GenBank/DDBJ whole genome shotgun (WGS) entry which is preliminary data.</text>
</comment>
<organism evidence="1 2">
    <name type="scientific">Pseudomonas neustonica</name>
    <dbReference type="NCBI Taxonomy" id="2487346"/>
    <lineage>
        <taxon>Bacteria</taxon>
        <taxon>Pseudomonadati</taxon>
        <taxon>Pseudomonadota</taxon>
        <taxon>Gammaproteobacteria</taxon>
        <taxon>Pseudomonadales</taxon>
        <taxon>Pseudomonadaceae</taxon>
        <taxon>Pseudomonas</taxon>
    </lineage>
</organism>
<evidence type="ECO:0000313" key="1">
    <source>
        <dbReference type="EMBL" id="ROZ82111.1"/>
    </source>
</evidence>
<sequence length="162" mass="17508">MSRQHLLPDAGPVVDIHQAVYVAARDYRGGVTALAATVVLPYDTFQKKISVANATHHLMLHEFMAVAEAVDDDRIDDAFARARGKLLFKPQPVPATRQALEALGKMLAAEGAFVGSLHEGVADNKWEQHEVEKLEHCAHKVISEILGICAGARQALEGGDHG</sequence>
<dbReference type="Pfam" id="PF06892">
    <property type="entry name" value="Phage_CP76"/>
    <property type="match status" value="1"/>
</dbReference>
<accession>A0ABX9XEN6</accession>
<proteinExistence type="predicted"/>
<dbReference type="RefSeq" id="WP_123890745.1">
    <property type="nucleotide sequence ID" value="NZ_RKKU01000024.1"/>
</dbReference>
<name>A0ABX9XEN6_9PSED</name>
<gene>
    <name evidence="1" type="ORF">EF096_15735</name>
</gene>
<dbReference type="InterPro" id="IPR009679">
    <property type="entry name" value="Phage_186_CII-like"/>
</dbReference>
<protein>
    <submittedName>
        <fullName evidence="1">Uncharacterized protein</fullName>
    </submittedName>
</protein>
<dbReference type="EMBL" id="RKKU01000024">
    <property type="protein sequence ID" value="ROZ82111.1"/>
    <property type="molecule type" value="Genomic_DNA"/>
</dbReference>
<evidence type="ECO:0000313" key="2">
    <source>
        <dbReference type="Proteomes" id="UP000275199"/>
    </source>
</evidence>